<dbReference type="EMBL" id="MGEQ01000007">
    <property type="protein sequence ID" value="OGL86738.1"/>
    <property type="molecule type" value="Genomic_DNA"/>
</dbReference>
<reference evidence="1 2" key="1">
    <citation type="journal article" date="2016" name="Nat. Commun.">
        <title>Thousands of microbial genomes shed light on interconnected biogeochemical processes in an aquifer system.</title>
        <authorList>
            <person name="Anantharaman K."/>
            <person name="Brown C.T."/>
            <person name="Hug L.A."/>
            <person name="Sharon I."/>
            <person name="Castelle C.J."/>
            <person name="Probst A.J."/>
            <person name="Thomas B.C."/>
            <person name="Singh A."/>
            <person name="Wilkins M.J."/>
            <person name="Karaoz U."/>
            <person name="Brodie E.L."/>
            <person name="Williams K.H."/>
            <person name="Hubbard S.S."/>
            <person name="Banfield J.F."/>
        </authorList>
    </citation>
    <scope>NUCLEOTIDE SEQUENCE [LARGE SCALE GENOMIC DNA]</scope>
</reference>
<comment type="caution">
    <text evidence="1">The sequence shown here is derived from an EMBL/GenBank/DDBJ whole genome shotgun (WGS) entry which is preliminary data.</text>
</comment>
<protein>
    <recommendedName>
        <fullName evidence="3">Phosphoribosylanthranilate isomerase</fullName>
    </recommendedName>
</protein>
<dbReference type="Proteomes" id="UP000176593">
    <property type="component" value="Unassembled WGS sequence"/>
</dbReference>
<name>A0A1F7V9G3_9BACT</name>
<evidence type="ECO:0008006" key="3">
    <source>
        <dbReference type="Google" id="ProtNLM"/>
    </source>
</evidence>
<evidence type="ECO:0000313" key="1">
    <source>
        <dbReference type="EMBL" id="OGL86738.1"/>
    </source>
</evidence>
<proteinExistence type="predicted"/>
<gene>
    <name evidence="1" type="ORF">A3I41_05420</name>
</gene>
<sequence>MEPFQNRRVRIPKKPPIVNLIKQHKLTNLLFYIINRCHLTPIDRECRSHTKEKHVRPQPYIGVTGFIQANHDLAQFLLATIRGHFQVHHHLMVGALASAKTLRGEQNKWPGRTPLIEDLASCFVNDPLAINLAHFATDDRDTIDVQLMQLMDRAGPFCDGVQLNMVWPNIDQLATAMLTKRMRRVVLQIGATAFRQVDENPQRLAERLDEYKDHVTDILFDLSGGHGLEMDSARAIEVLRAVRTRHPNLGTGVAGGLSQETIHLLAPIVKEFPNINIDAEGRLRTPQPEDAMHDGKAMGYVTSAIDLFADSHL</sequence>
<accession>A0A1F7V9G3</accession>
<evidence type="ECO:0000313" key="2">
    <source>
        <dbReference type="Proteomes" id="UP000176593"/>
    </source>
</evidence>
<dbReference type="AlphaFoldDB" id="A0A1F7V9G3"/>
<organism evidence="1 2">
    <name type="scientific">Candidatus Uhrbacteria bacterium RIFCSPLOWO2_02_FULL_48_18</name>
    <dbReference type="NCBI Taxonomy" id="1802408"/>
    <lineage>
        <taxon>Bacteria</taxon>
        <taxon>Candidatus Uhriibacteriota</taxon>
    </lineage>
</organism>